<dbReference type="InterPro" id="IPR006311">
    <property type="entry name" value="TAT_signal"/>
</dbReference>
<keyword evidence="3" id="KW-1185">Reference proteome</keyword>
<name>A0ABD6DIR0_9EURY</name>
<dbReference type="EMBL" id="JBHUDO010000002">
    <property type="protein sequence ID" value="MFD1646204.1"/>
    <property type="molecule type" value="Genomic_DNA"/>
</dbReference>
<dbReference type="RefSeq" id="WP_256398277.1">
    <property type="nucleotide sequence ID" value="NZ_JANHJR010000001.1"/>
</dbReference>
<evidence type="ECO:0000313" key="2">
    <source>
        <dbReference type="EMBL" id="MFD1646204.1"/>
    </source>
</evidence>
<dbReference type="PROSITE" id="PS51318">
    <property type="entry name" value="TAT"/>
    <property type="match status" value="1"/>
</dbReference>
<feature type="compositionally biased region" description="Acidic residues" evidence="1">
    <location>
        <begin position="35"/>
        <end position="64"/>
    </location>
</feature>
<evidence type="ECO:0000313" key="3">
    <source>
        <dbReference type="Proteomes" id="UP001597034"/>
    </source>
</evidence>
<sequence>MSNPDHTRRTFLAATGATGLAAIAGCLGGGDAGGDDDGMTDGMTDDGMTDDEMTTDEGMMDAEPTDPASAPRPTIDRFSEDAGTLMVRSDENGLPGPGEAIDFDQAPFITRGLGPGGEPVEYYNFDVQPTSPAPIYALFREGEDTPVEGQLNVVDVVPGDDGYNDFWHVHRVTVPGDYTANTITSASTLMDGDYSIEETDTLVNCPIVPEGSTATKRAGDGDTGLVQGWYDGQVVHYFTFEEAPLTTMDGSVPLSPIFVTFNTNPGMDGGGPASGFMTEMGGSQTHNVVATLPGDDGYSPLWQVAVYDNADFDSVMDLESANAANILNSNAATVNCPVVSTGMMG</sequence>
<gene>
    <name evidence="2" type="ORF">ACFSBL_10970</name>
</gene>
<protein>
    <submittedName>
        <fullName evidence="2">Uncharacterized protein</fullName>
    </submittedName>
</protein>
<comment type="caution">
    <text evidence="2">The sequence shown here is derived from an EMBL/GenBank/DDBJ whole genome shotgun (WGS) entry which is preliminary data.</text>
</comment>
<proteinExistence type="predicted"/>
<feature type="region of interest" description="Disordered" evidence="1">
    <location>
        <begin position="35"/>
        <end position="76"/>
    </location>
</feature>
<reference evidence="2 3" key="1">
    <citation type="journal article" date="2019" name="Int. J. Syst. Evol. Microbiol.">
        <title>The Global Catalogue of Microorganisms (GCM) 10K type strain sequencing project: providing services to taxonomists for standard genome sequencing and annotation.</title>
        <authorList>
            <consortium name="The Broad Institute Genomics Platform"/>
            <consortium name="The Broad Institute Genome Sequencing Center for Infectious Disease"/>
            <person name="Wu L."/>
            <person name="Ma J."/>
        </authorList>
    </citation>
    <scope>NUCLEOTIDE SEQUENCE [LARGE SCALE GENOMIC DNA]</scope>
    <source>
        <strain evidence="2 3">CGMCC 1.10390</strain>
    </source>
</reference>
<dbReference type="Proteomes" id="UP001597034">
    <property type="component" value="Unassembled WGS sequence"/>
</dbReference>
<organism evidence="2 3">
    <name type="scientific">Haloarchaeobius litoreus</name>
    <dbReference type="NCBI Taxonomy" id="755306"/>
    <lineage>
        <taxon>Archaea</taxon>
        <taxon>Methanobacteriati</taxon>
        <taxon>Methanobacteriota</taxon>
        <taxon>Stenosarchaea group</taxon>
        <taxon>Halobacteria</taxon>
        <taxon>Halobacteriales</taxon>
        <taxon>Halorubellaceae</taxon>
        <taxon>Haloarchaeobius</taxon>
    </lineage>
</organism>
<accession>A0ABD6DIR0</accession>
<dbReference type="AlphaFoldDB" id="A0ABD6DIR0"/>
<evidence type="ECO:0000256" key="1">
    <source>
        <dbReference type="SAM" id="MobiDB-lite"/>
    </source>
</evidence>